<evidence type="ECO:0000313" key="10">
    <source>
        <dbReference type="Proteomes" id="UP001365542"/>
    </source>
</evidence>
<dbReference type="SMART" id="SM00320">
    <property type="entry name" value="WD40"/>
    <property type="match status" value="13"/>
</dbReference>
<feature type="region of interest" description="Disordered" evidence="7">
    <location>
        <begin position="741"/>
        <end position="762"/>
    </location>
</feature>
<feature type="repeat" description="WD" evidence="6">
    <location>
        <begin position="642"/>
        <end position="674"/>
    </location>
</feature>
<keyword evidence="3" id="KW-0677">Repeat</keyword>
<dbReference type="InterPro" id="IPR001680">
    <property type="entry name" value="WD40_rpt"/>
</dbReference>
<feature type="repeat" description="WD" evidence="6">
    <location>
        <begin position="88"/>
        <end position="114"/>
    </location>
</feature>
<dbReference type="Proteomes" id="UP001365542">
    <property type="component" value="Unassembled WGS sequence"/>
</dbReference>
<evidence type="ECO:0000256" key="4">
    <source>
        <dbReference type="ARBA" id="ARBA00023242"/>
    </source>
</evidence>
<protein>
    <recommendedName>
        <fullName evidence="8">Small-subunit processome Utp12 domain-containing protein</fullName>
    </recommendedName>
</protein>
<dbReference type="AlphaFoldDB" id="A0AAV9X311"/>
<name>A0AAV9X311_9PEZI</name>
<feature type="repeat" description="WD" evidence="6">
    <location>
        <begin position="115"/>
        <end position="148"/>
    </location>
</feature>
<evidence type="ECO:0000259" key="8">
    <source>
        <dbReference type="Pfam" id="PF04003"/>
    </source>
</evidence>
<keyword evidence="10" id="KW-1185">Reference proteome</keyword>
<comment type="caution">
    <text evidence="9">The sequence shown here is derived from an EMBL/GenBank/DDBJ whole genome shotgun (WGS) entry which is preliminary data.</text>
</comment>
<feature type="repeat" description="WD" evidence="6">
    <location>
        <begin position="215"/>
        <end position="256"/>
    </location>
</feature>
<dbReference type="PROSITE" id="PS50082">
    <property type="entry name" value="WD_REPEATS_2"/>
    <property type="match status" value="8"/>
</dbReference>
<organism evidence="9 10">
    <name type="scientific">Orbilia ellipsospora</name>
    <dbReference type="NCBI Taxonomy" id="2528407"/>
    <lineage>
        <taxon>Eukaryota</taxon>
        <taxon>Fungi</taxon>
        <taxon>Dikarya</taxon>
        <taxon>Ascomycota</taxon>
        <taxon>Pezizomycotina</taxon>
        <taxon>Orbiliomycetes</taxon>
        <taxon>Orbiliales</taxon>
        <taxon>Orbiliaceae</taxon>
        <taxon>Orbilia</taxon>
    </lineage>
</organism>
<comment type="subcellular location">
    <subcellularLocation>
        <location evidence="1">Nucleus</location>
        <location evidence="1">Nucleolus</location>
    </subcellularLocation>
</comment>
<dbReference type="InterPro" id="IPR036322">
    <property type="entry name" value="WD40_repeat_dom_sf"/>
</dbReference>
<dbReference type="Pfam" id="PF04003">
    <property type="entry name" value="Utp12"/>
    <property type="match status" value="1"/>
</dbReference>
<keyword evidence="4" id="KW-0539">Nucleus</keyword>
<evidence type="ECO:0000256" key="1">
    <source>
        <dbReference type="ARBA" id="ARBA00004604"/>
    </source>
</evidence>
<gene>
    <name evidence="9" type="ORF">TWF694_003060</name>
</gene>
<feature type="compositionally biased region" description="Polar residues" evidence="7">
    <location>
        <begin position="741"/>
        <end position="752"/>
    </location>
</feature>
<dbReference type="CDD" id="cd00200">
    <property type="entry name" value="WD40"/>
    <property type="match status" value="2"/>
</dbReference>
<feature type="repeat" description="WD" evidence="6">
    <location>
        <begin position="501"/>
        <end position="532"/>
    </location>
</feature>
<dbReference type="GO" id="GO:0030515">
    <property type="term" value="F:snoRNA binding"/>
    <property type="evidence" value="ECO:0007669"/>
    <property type="project" value="TreeGrafter"/>
</dbReference>
<evidence type="ECO:0000256" key="7">
    <source>
        <dbReference type="SAM" id="MobiDB-lite"/>
    </source>
</evidence>
<dbReference type="InterPro" id="IPR051570">
    <property type="entry name" value="TBC1_cilium_biogenesis"/>
</dbReference>
<dbReference type="Gene3D" id="2.130.10.10">
    <property type="entry name" value="YVTN repeat-like/Quinoprotein amine dehydrogenase"/>
    <property type="match status" value="5"/>
</dbReference>
<feature type="region of interest" description="Disordered" evidence="7">
    <location>
        <begin position="316"/>
        <end position="335"/>
    </location>
</feature>
<dbReference type="FunFam" id="2.130.10.10:FF:000157">
    <property type="entry name" value="WD repeat domain 3"/>
    <property type="match status" value="1"/>
</dbReference>
<feature type="repeat" description="WD" evidence="6">
    <location>
        <begin position="600"/>
        <end position="641"/>
    </location>
</feature>
<dbReference type="InterPro" id="IPR019775">
    <property type="entry name" value="WD40_repeat_CS"/>
</dbReference>
<dbReference type="SUPFAM" id="SSF117289">
    <property type="entry name" value="Nucleoporin domain"/>
    <property type="match status" value="1"/>
</dbReference>
<evidence type="ECO:0000256" key="2">
    <source>
        <dbReference type="ARBA" id="ARBA00022574"/>
    </source>
</evidence>
<feature type="repeat" description="WD" evidence="6">
    <location>
        <begin position="420"/>
        <end position="460"/>
    </location>
</feature>
<comment type="similarity">
    <text evidence="5">Belongs to the WD repeat WDR3/UTP12 family.</text>
</comment>
<dbReference type="PROSITE" id="PS50294">
    <property type="entry name" value="WD_REPEATS_REGION"/>
    <property type="match status" value="6"/>
</dbReference>
<dbReference type="InterPro" id="IPR020472">
    <property type="entry name" value="WD40_PAC1"/>
</dbReference>
<dbReference type="PANTHER" id="PTHR19853:SF0">
    <property type="entry name" value="WD REPEAT-CONTAINING PROTEIN 3"/>
    <property type="match status" value="1"/>
</dbReference>
<dbReference type="PROSITE" id="PS00678">
    <property type="entry name" value="WD_REPEATS_1"/>
    <property type="match status" value="2"/>
</dbReference>
<dbReference type="SUPFAM" id="SSF50978">
    <property type="entry name" value="WD40 repeat-like"/>
    <property type="match status" value="1"/>
</dbReference>
<proteinExistence type="inferred from homology"/>
<dbReference type="InterPro" id="IPR007148">
    <property type="entry name" value="SSU_processome_Utp12"/>
</dbReference>
<keyword evidence="2 6" id="KW-0853">WD repeat</keyword>
<dbReference type="GO" id="GO:0030490">
    <property type="term" value="P:maturation of SSU-rRNA"/>
    <property type="evidence" value="ECO:0007669"/>
    <property type="project" value="TreeGrafter"/>
</dbReference>
<evidence type="ECO:0000256" key="6">
    <source>
        <dbReference type="PROSITE-ProRule" id="PRU00221"/>
    </source>
</evidence>
<evidence type="ECO:0000256" key="3">
    <source>
        <dbReference type="ARBA" id="ARBA00022737"/>
    </source>
</evidence>
<feature type="compositionally biased region" description="Basic residues" evidence="7">
    <location>
        <begin position="316"/>
        <end position="325"/>
    </location>
</feature>
<dbReference type="FunFam" id="2.130.10.10:FF:000178">
    <property type="entry name" value="WD repeat domain 3"/>
    <property type="match status" value="1"/>
</dbReference>
<evidence type="ECO:0000313" key="9">
    <source>
        <dbReference type="EMBL" id="KAK6531897.1"/>
    </source>
</evidence>
<feature type="repeat" description="WD" evidence="6">
    <location>
        <begin position="684"/>
        <end position="718"/>
    </location>
</feature>
<feature type="domain" description="Small-subunit processome Utp12" evidence="8">
    <location>
        <begin position="824"/>
        <end position="926"/>
    </location>
</feature>
<sequence>MVKSYARFAQSRSFGVITSATSNIVWTPDPNVVHPSASNSRSTGAGLAIVAANEEVLTWDVKKGELISRWRDSKCKAEVTCIKQSRTDEDIFAVGHADGSIRLWDSKTSTIVVTFNGHRSAITTLCYDASGTRLASGSRDTDIIVWDLIAEVGMYKLRGHKDQITGIEFLHFKPEDFPDDVIPQATIESGYLLTTAKDTLIKLWELSSQHCVETHVAHSGECWALGITADEEGAVTAGNDGELKVWTIERRKIATAGVGEDVTRIAEQGVLHRSSRERPYSVSWHSNGRFFAVNGSDKSIEIFKVRNEKEIQKVMNRKRKRKRGKGKEDGAEDVDMEEQDVKLDVSEIFVQHTLVRTPGKARSIHWAHTGKSSKSMQLMVSCTNNLLELYDIPTSKEKSKDAASKEAAISEYTRLYTVELPGHRTDVRALALSSDDSLLASASNGSLKIWNLRTGTCVRTFECGYALCCAFLPGDKIVVVGNKSGELELFDIASAVMIETVEAHEKEVWSLHVHPDGRSVVTGSADKSAKFWTFQIVQEEVLGTTRTTPKLRLVHTRTLKLSDDILSLRFTPNGQLLAVALLDNTVKVFFTDSLKLLHNLYGHKLPVLAMDISSDSKLIITSSADKNVRLWGLDFGDCHKSFFAHTDSVMAVGFEKTGHNFFSASKDRMLKYWDGDKFENIMKMEGHFGEVWAMAVSKGRGEQIVVSAGHDRSIRIWEETDDQIFLEEEREKELEELYESNLTQSLEETNINDGEEGPESTRAGKQTMETLMDGEQIIEALDLAVADLNAIEEYEAKKAANPSAGIPKPERSIIFRAFDDVSAEKYVFDTVSKIKPSHLQDALLVLPFDKVVDLFRILEIWAKNEWNMPLTCRILFFLLKTHHESIVASKSMRVMLEGIRGALKEGLRRQKDEMGFNMAGVRFIKQRASEKGKSGFLDVEEFEKAEEEERKGRKKRAFVTIA</sequence>
<dbReference type="Pfam" id="PF25172">
    <property type="entry name" value="Beta-prop_WDR3_2nd"/>
    <property type="match status" value="1"/>
</dbReference>
<dbReference type="PANTHER" id="PTHR19853">
    <property type="entry name" value="WD REPEAT CONTAINING PROTEIN 3 WDR3"/>
    <property type="match status" value="1"/>
</dbReference>
<dbReference type="InterPro" id="IPR015943">
    <property type="entry name" value="WD40/YVTN_repeat-like_dom_sf"/>
</dbReference>
<dbReference type="GO" id="GO:0034388">
    <property type="term" value="C:Pwp2p-containing subcomplex of 90S preribosome"/>
    <property type="evidence" value="ECO:0007669"/>
    <property type="project" value="TreeGrafter"/>
</dbReference>
<accession>A0AAV9X311</accession>
<dbReference type="EMBL" id="JAVHJO010000012">
    <property type="protein sequence ID" value="KAK6531897.1"/>
    <property type="molecule type" value="Genomic_DNA"/>
</dbReference>
<dbReference type="Pfam" id="PF25173">
    <property type="entry name" value="Beta-prop_WDR3_1st"/>
    <property type="match status" value="1"/>
</dbReference>
<evidence type="ECO:0000256" key="5">
    <source>
        <dbReference type="ARBA" id="ARBA00038229"/>
    </source>
</evidence>
<dbReference type="GO" id="GO:0032040">
    <property type="term" value="C:small-subunit processome"/>
    <property type="evidence" value="ECO:0007669"/>
    <property type="project" value="TreeGrafter"/>
</dbReference>
<reference evidence="9 10" key="1">
    <citation type="submission" date="2019-10" db="EMBL/GenBank/DDBJ databases">
        <authorList>
            <person name="Palmer J.M."/>
        </authorList>
    </citation>
    <scope>NUCLEOTIDE SEQUENCE [LARGE SCALE GENOMIC DNA]</scope>
    <source>
        <strain evidence="9 10">TWF694</strain>
    </source>
</reference>
<dbReference type="PRINTS" id="PR00320">
    <property type="entry name" value="GPROTEINBRPT"/>
</dbReference>